<feature type="non-terminal residue" evidence="1">
    <location>
        <position position="363"/>
    </location>
</feature>
<protein>
    <submittedName>
        <fullName evidence="1">Uncharacterized protein</fullName>
    </submittedName>
</protein>
<dbReference type="Proteomes" id="UP000054018">
    <property type="component" value="Unassembled WGS sequence"/>
</dbReference>
<name>A0A0C9YAZ4_9AGAM</name>
<dbReference type="OrthoDB" id="3223825at2759"/>
<feature type="non-terminal residue" evidence="1">
    <location>
        <position position="1"/>
    </location>
</feature>
<dbReference type="HOGENOM" id="CLU_035160_1_0_1"/>
<keyword evidence="2" id="KW-1185">Reference proteome</keyword>
<reference evidence="2" key="2">
    <citation type="submission" date="2015-01" db="EMBL/GenBank/DDBJ databases">
        <title>Evolutionary Origins and Diversification of the Mycorrhizal Mutualists.</title>
        <authorList>
            <consortium name="DOE Joint Genome Institute"/>
            <consortium name="Mycorrhizal Genomics Consortium"/>
            <person name="Kohler A."/>
            <person name="Kuo A."/>
            <person name="Nagy L.G."/>
            <person name="Floudas D."/>
            <person name="Copeland A."/>
            <person name="Barry K.W."/>
            <person name="Cichocki N."/>
            <person name="Veneault-Fourrey C."/>
            <person name="LaButti K."/>
            <person name="Lindquist E.A."/>
            <person name="Lipzen A."/>
            <person name="Lundell T."/>
            <person name="Morin E."/>
            <person name="Murat C."/>
            <person name="Riley R."/>
            <person name="Ohm R."/>
            <person name="Sun H."/>
            <person name="Tunlid A."/>
            <person name="Henrissat B."/>
            <person name="Grigoriev I.V."/>
            <person name="Hibbett D.S."/>
            <person name="Martin F."/>
        </authorList>
    </citation>
    <scope>NUCLEOTIDE SEQUENCE [LARGE SCALE GENOMIC DNA]</scope>
    <source>
        <strain evidence="2">441</strain>
    </source>
</reference>
<proteinExistence type="predicted"/>
<accession>A0A0C9YAZ4</accession>
<gene>
    <name evidence="1" type="ORF">PISMIDRAFT_68220</name>
</gene>
<evidence type="ECO:0000313" key="2">
    <source>
        <dbReference type="Proteomes" id="UP000054018"/>
    </source>
</evidence>
<evidence type="ECO:0000313" key="1">
    <source>
        <dbReference type="EMBL" id="KIK13981.1"/>
    </source>
</evidence>
<dbReference type="STRING" id="765257.A0A0C9YAZ4"/>
<sequence length="363" mass="41014">STWATRNPGTRIILPCPSRQISDAQRASWAIAREQRAAKKALLDKAVQEYLAQQTSKMEEIALKHNVTVEYLKGLVGGQTHYYSSRKVQRHNALLHAKALEVNADRPCGTKYLLKEIQQMVKDDERLQNLSQEEMNQYIATLEEHCDTKIHGVRANNVAASRDVLATTDKIVKELNGLCNCTGIYATLLVTRGHIIDSIQSTWTTTDNSAEFWEDVFGHQIADVARQYEQWACTQNQNLLERDSLGNLRKQITKAVSSGLEKITHKKHIVMNYHNYKTAIVETYGVRLVGWPEGVKFANPSVIGTVAEARKLRDALRSGSCFWKKLSKNKLELFVTELNTRRAAGETVRKPRKKRSDAGVAQK</sequence>
<organism evidence="1 2">
    <name type="scientific">Pisolithus microcarpus 441</name>
    <dbReference type="NCBI Taxonomy" id="765257"/>
    <lineage>
        <taxon>Eukaryota</taxon>
        <taxon>Fungi</taxon>
        <taxon>Dikarya</taxon>
        <taxon>Basidiomycota</taxon>
        <taxon>Agaricomycotina</taxon>
        <taxon>Agaricomycetes</taxon>
        <taxon>Agaricomycetidae</taxon>
        <taxon>Boletales</taxon>
        <taxon>Sclerodermatineae</taxon>
        <taxon>Pisolithaceae</taxon>
        <taxon>Pisolithus</taxon>
    </lineage>
</organism>
<reference evidence="1 2" key="1">
    <citation type="submission" date="2014-04" db="EMBL/GenBank/DDBJ databases">
        <authorList>
            <consortium name="DOE Joint Genome Institute"/>
            <person name="Kuo A."/>
            <person name="Kohler A."/>
            <person name="Costa M.D."/>
            <person name="Nagy L.G."/>
            <person name="Floudas D."/>
            <person name="Copeland A."/>
            <person name="Barry K.W."/>
            <person name="Cichocki N."/>
            <person name="Veneault-Fourrey C."/>
            <person name="LaButti K."/>
            <person name="Lindquist E.A."/>
            <person name="Lipzen A."/>
            <person name="Lundell T."/>
            <person name="Morin E."/>
            <person name="Murat C."/>
            <person name="Sun H."/>
            <person name="Tunlid A."/>
            <person name="Henrissat B."/>
            <person name="Grigoriev I.V."/>
            <person name="Hibbett D.S."/>
            <person name="Martin F."/>
            <person name="Nordberg H.P."/>
            <person name="Cantor M.N."/>
            <person name="Hua S.X."/>
        </authorList>
    </citation>
    <scope>NUCLEOTIDE SEQUENCE [LARGE SCALE GENOMIC DNA]</scope>
    <source>
        <strain evidence="1 2">441</strain>
    </source>
</reference>
<dbReference type="EMBL" id="KN833962">
    <property type="protein sequence ID" value="KIK13981.1"/>
    <property type="molecule type" value="Genomic_DNA"/>
</dbReference>
<dbReference type="AlphaFoldDB" id="A0A0C9YAZ4"/>